<dbReference type="Proteomes" id="UP000037747">
    <property type="component" value="Unassembled WGS sequence"/>
</dbReference>
<dbReference type="Pfam" id="PF00117">
    <property type="entry name" value="GATase"/>
    <property type="match status" value="1"/>
</dbReference>
<reference evidence="2 3" key="1">
    <citation type="submission" date="2015-08" db="EMBL/GenBank/DDBJ databases">
        <title>Genomes of Isolates from Cabo Rojo, PR.</title>
        <authorList>
            <person name="Sanchez-Nieves R.L."/>
            <person name="Montalvo-Rodriguez R."/>
        </authorList>
    </citation>
    <scope>NUCLEOTIDE SEQUENCE [LARGE SCALE GENOMIC DNA]</scope>
    <source>
        <strain evidence="2 3">5</strain>
    </source>
</reference>
<organism evidence="2 3">
    <name type="scientific">Halorubrum tropicale</name>
    <dbReference type="NCBI Taxonomy" id="1765655"/>
    <lineage>
        <taxon>Archaea</taxon>
        <taxon>Methanobacteriati</taxon>
        <taxon>Methanobacteriota</taxon>
        <taxon>Stenosarchaea group</taxon>
        <taxon>Halobacteria</taxon>
        <taxon>Halobacteriales</taxon>
        <taxon>Haloferacaceae</taxon>
        <taxon>Halorubrum</taxon>
    </lineage>
</organism>
<dbReference type="PROSITE" id="PS51273">
    <property type="entry name" value="GATASE_TYPE_1"/>
    <property type="match status" value="1"/>
</dbReference>
<accession>A0A0M9AP91</accession>
<gene>
    <name evidence="2" type="ORF">AMR74_10555</name>
</gene>
<dbReference type="GO" id="GO:0016740">
    <property type="term" value="F:transferase activity"/>
    <property type="evidence" value="ECO:0007669"/>
    <property type="project" value="UniProtKB-KW"/>
</dbReference>
<evidence type="ECO:0000313" key="3">
    <source>
        <dbReference type="Proteomes" id="UP000037747"/>
    </source>
</evidence>
<dbReference type="PATRIC" id="fig|1705389.3.peg.3630"/>
<dbReference type="AlphaFoldDB" id="A0A0M9AP91"/>
<dbReference type="GO" id="GO:0005829">
    <property type="term" value="C:cytosol"/>
    <property type="evidence" value="ECO:0007669"/>
    <property type="project" value="TreeGrafter"/>
</dbReference>
<dbReference type="InterPro" id="IPR044992">
    <property type="entry name" value="ChyE-like"/>
</dbReference>
<sequence length="242" mass="27059">MSATFAVIDASVGDTPAESNLRRELDADVAVYKPSEGEFPPSVSASGWRFDGVVISGSQTSAYDDRDWIHELTEWIRRVHLADVPTLGICWGHQFLAQALGGRVVDMGEYELGYERVVRLGEDPLFRGLPERFTSFETHSDRVAELPPGAATLARNGFGVQAFRLGNTYGVQFHPEYDRETAVWVTEGKDLPDERKRSVLEGITDESVEAARTSKQIFGNFRRLAERHQPVRRPGSIPPRTR</sequence>
<dbReference type="CDD" id="cd01741">
    <property type="entry name" value="GATase1_1"/>
    <property type="match status" value="1"/>
</dbReference>
<evidence type="ECO:0000313" key="2">
    <source>
        <dbReference type="EMBL" id="KOX95982.1"/>
    </source>
</evidence>
<dbReference type="PANTHER" id="PTHR42695">
    <property type="entry name" value="GLUTAMINE AMIDOTRANSFERASE YLR126C-RELATED"/>
    <property type="match status" value="1"/>
</dbReference>
<keyword evidence="3" id="KW-1185">Reference proteome</keyword>
<proteinExistence type="predicted"/>
<protein>
    <submittedName>
        <fullName evidence="2">Glutamine amidotransferase</fullName>
    </submittedName>
</protein>
<dbReference type="SUPFAM" id="SSF52317">
    <property type="entry name" value="Class I glutamine amidotransferase-like"/>
    <property type="match status" value="1"/>
</dbReference>
<feature type="domain" description="Glutamine amidotransferase" evidence="1">
    <location>
        <begin position="23"/>
        <end position="178"/>
    </location>
</feature>
<dbReference type="InterPro" id="IPR017926">
    <property type="entry name" value="GATASE"/>
</dbReference>
<dbReference type="RefSeq" id="WP_053772027.1">
    <property type="nucleotide sequence ID" value="NZ_LIST01000004.1"/>
</dbReference>
<dbReference type="PANTHER" id="PTHR42695:SF5">
    <property type="entry name" value="GLUTAMINE AMIDOTRANSFERASE YLR126C-RELATED"/>
    <property type="match status" value="1"/>
</dbReference>
<dbReference type="STRING" id="1765655.AMR74_10555"/>
<name>A0A0M9AP91_9EURY</name>
<keyword evidence="2" id="KW-0808">Transferase</keyword>
<dbReference type="OrthoDB" id="7388at2157"/>
<comment type="caution">
    <text evidence="2">The sequence shown here is derived from an EMBL/GenBank/DDBJ whole genome shotgun (WGS) entry which is preliminary data.</text>
</comment>
<keyword evidence="2" id="KW-0315">Glutamine amidotransferase</keyword>
<dbReference type="EMBL" id="LIST01000004">
    <property type="protein sequence ID" value="KOX95982.1"/>
    <property type="molecule type" value="Genomic_DNA"/>
</dbReference>
<dbReference type="InterPro" id="IPR029062">
    <property type="entry name" value="Class_I_gatase-like"/>
</dbReference>
<evidence type="ECO:0000259" key="1">
    <source>
        <dbReference type="Pfam" id="PF00117"/>
    </source>
</evidence>
<dbReference type="Gene3D" id="3.40.50.880">
    <property type="match status" value="1"/>
</dbReference>